<sequence>MGLSGAAWLMLAQLTSASPAVGAMLEPSAMFTPEWTASDLQHVTQSQQQVQQQVQFDAARFDSVTANTLRGLFEDAVEMGLPTKPLINRALEGSARRMTGERIVRVVRELAAALNEAKGVLGPGSTTDELVAGAEALRAGYDARTVAAVRAARTPGTAVTALMVLTDLARNGVPTGTAREAVTSIAKLPRSDEALLGLQLAVAKNAQRGPGMALDALNRYVRGTIPGSSGLSAPATTDRKPVRPPDS</sequence>
<feature type="region of interest" description="Disordered" evidence="1">
    <location>
        <begin position="225"/>
        <end position="247"/>
    </location>
</feature>
<feature type="compositionally biased region" description="Polar residues" evidence="1">
    <location>
        <begin position="226"/>
        <end position="235"/>
    </location>
</feature>
<accession>A0A3D4VDB2</accession>
<feature type="chain" id="PRO_5017685643" description="DUF4197 domain-containing protein" evidence="2">
    <location>
        <begin position="23"/>
        <end position="247"/>
    </location>
</feature>
<evidence type="ECO:0000256" key="2">
    <source>
        <dbReference type="SAM" id="SignalP"/>
    </source>
</evidence>
<gene>
    <name evidence="3" type="ORF">DGD08_14025</name>
</gene>
<feature type="signal peptide" evidence="2">
    <location>
        <begin position="1"/>
        <end position="22"/>
    </location>
</feature>
<protein>
    <recommendedName>
        <fullName evidence="5">DUF4197 domain-containing protein</fullName>
    </recommendedName>
</protein>
<comment type="caution">
    <text evidence="3">The sequence shown here is derived from an EMBL/GenBank/DDBJ whole genome shotgun (WGS) entry which is preliminary data.</text>
</comment>
<evidence type="ECO:0000256" key="1">
    <source>
        <dbReference type="SAM" id="MobiDB-lite"/>
    </source>
</evidence>
<evidence type="ECO:0008006" key="5">
    <source>
        <dbReference type="Google" id="ProtNLM"/>
    </source>
</evidence>
<evidence type="ECO:0000313" key="3">
    <source>
        <dbReference type="EMBL" id="HCT58317.1"/>
    </source>
</evidence>
<evidence type="ECO:0000313" key="4">
    <source>
        <dbReference type="Proteomes" id="UP000264071"/>
    </source>
</evidence>
<dbReference type="Proteomes" id="UP000264071">
    <property type="component" value="Unassembled WGS sequence"/>
</dbReference>
<dbReference type="AlphaFoldDB" id="A0A3D4VDB2"/>
<keyword evidence="2" id="KW-0732">Signal</keyword>
<reference evidence="3 4" key="1">
    <citation type="journal article" date="2018" name="Nat. Biotechnol.">
        <title>A standardized bacterial taxonomy based on genome phylogeny substantially revises the tree of life.</title>
        <authorList>
            <person name="Parks D.H."/>
            <person name="Chuvochina M."/>
            <person name="Waite D.W."/>
            <person name="Rinke C."/>
            <person name="Skarshewski A."/>
            <person name="Chaumeil P.A."/>
            <person name="Hugenholtz P."/>
        </authorList>
    </citation>
    <scope>NUCLEOTIDE SEQUENCE [LARGE SCALE GENOMIC DNA]</scope>
    <source>
        <strain evidence="3">UBA8844</strain>
    </source>
</reference>
<organism evidence="3 4">
    <name type="scientific">Gemmatimonas aurantiaca</name>
    <dbReference type="NCBI Taxonomy" id="173480"/>
    <lineage>
        <taxon>Bacteria</taxon>
        <taxon>Pseudomonadati</taxon>
        <taxon>Gemmatimonadota</taxon>
        <taxon>Gemmatimonadia</taxon>
        <taxon>Gemmatimonadales</taxon>
        <taxon>Gemmatimonadaceae</taxon>
        <taxon>Gemmatimonas</taxon>
    </lineage>
</organism>
<dbReference type="EMBL" id="DPIY01000010">
    <property type="protein sequence ID" value="HCT58317.1"/>
    <property type="molecule type" value="Genomic_DNA"/>
</dbReference>
<feature type="compositionally biased region" description="Basic and acidic residues" evidence="1">
    <location>
        <begin position="237"/>
        <end position="247"/>
    </location>
</feature>
<proteinExistence type="predicted"/>
<name>A0A3D4VDB2_9BACT</name>